<evidence type="ECO:0000313" key="2">
    <source>
        <dbReference type="Proteomes" id="UP000005952"/>
    </source>
</evidence>
<proteinExistence type="predicted"/>
<dbReference type="KEGG" id="hdt:HYPDE_22608"/>
<name>N0AZW7_9HYPH</name>
<dbReference type="RefSeq" id="WP_015596246.1">
    <property type="nucleotide sequence ID" value="NC_021172.1"/>
</dbReference>
<protein>
    <recommendedName>
        <fullName evidence="3">UspA domain-containing protein</fullName>
    </recommendedName>
</protein>
<evidence type="ECO:0000313" key="1">
    <source>
        <dbReference type="EMBL" id="AGK56208.1"/>
    </source>
</evidence>
<keyword evidence="2" id="KW-1185">Reference proteome</keyword>
<dbReference type="EMBL" id="CP005587">
    <property type="protein sequence ID" value="AGK56208.1"/>
    <property type="molecule type" value="Genomic_DNA"/>
</dbReference>
<dbReference type="HOGENOM" id="CLU_975825_0_0_5"/>
<dbReference type="AlphaFoldDB" id="N0AZW7"/>
<gene>
    <name evidence="1" type="ORF">HYPDE_22608</name>
</gene>
<dbReference type="STRING" id="670307.HYPDE_22608"/>
<organism evidence="1 2">
    <name type="scientific">Hyphomicrobium denitrificans 1NES1</name>
    <dbReference type="NCBI Taxonomy" id="670307"/>
    <lineage>
        <taxon>Bacteria</taxon>
        <taxon>Pseudomonadati</taxon>
        <taxon>Pseudomonadota</taxon>
        <taxon>Alphaproteobacteria</taxon>
        <taxon>Hyphomicrobiales</taxon>
        <taxon>Hyphomicrobiaceae</taxon>
        <taxon>Hyphomicrobium</taxon>
    </lineage>
</organism>
<sequence length="281" mass="29938">MIAHVAEASELSGRVVLWLDPEARCTPAVLDAPMRLAAAYDAEIETIVVDQCADESGDVPFRRIGQVGLPDIPPIAHRFQLLAQRCRRTVEDASRVHKVKVRHALAQGDAVDRISEMCLMRGPWNIVALTGIQAVGSQSVINSLLANVSGATGFLLCGERPEKKKAGVGVIVEDGERLPSMLRAAERLSQPDVAIHLVIGAETSAEYAELEHQARLLTAEASIVTFAPAGPTFGVPGALTEIVARMKPAFVVARFGGAAFSDGRELSRASAAIQAPILLVR</sequence>
<evidence type="ECO:0008006" key="3">
    <source>
        <dbReference type="Google" id="ProtNLM"/>
    </source>
</evidence>
<dbReference type="OrthoDB" id="7931399at2"/>
<accession>N0AZW7</accession>
<reference evidence="1 2" key="1">
    <citation type="journal article" date="2013" name="Genome Announc.">
        <title>Genome sequences for three denitrifying bacterial strains isolated from a uranium- and nitrate-contaminated subsurface environment.</title>
        <authorList>
            <person name="Venkatramanan R."/>
            <person name="Prakash O."/>
            <person name="Woyke T."/>
            <person name="Chain P."/>
            <person name="Goodwin L.A."/>
            <person name="Watson D."/>
            <person name="Brooks S."/>
            <person name="Kostka J.E."/>
            <person name="Green S.J."/>
        </authorList>
    </citation>
    <scope>NUCLEOTIDE SEQUENCE [LARGE SCALE GENOMIC DNA]</scope>
    <source>
        <strain evidence="1 2">1NES1</strain>
    </source>
</reference>
<dbReference type="eggNOG" id="COG0028">
    <property type="taxonomic scope" value="Bacteria"/>
</dbReference>
<dbReference type="Proteomes" id="UP000005952">
    <property type="component" value="Chromosome"/>
</dbReference>